<keyword evidence="3 5" id="KW-0808">Transferase</keyword>
<dbReference type="InterPro" id="IPR011034">
    <property type="entry name" value="Formyl_transferase-like_C_sf"/>
</dbReference>
<dbReference type="HAMAP" id="MF_00182">
    <property type="entry name" value="Formyl_trans"/>
    <property type="match status" value="1"/>
</dbReference>
<dbReference type="GO" id="GO:0004479">
    <property type="term" value="F:methionyl-tRNA formyltransferase activity"/>
    <property type="evidence" value="ECO:0007669"/>
    <property type="project" value="UniProtKB-UniRule"/>
</dbReference>
<evidence type="ECO:0000256" key="3">
    <source>
        <dbReference type="ARBA" id="ARBA00022679"/>
    </source>
</evidence>
<evidence type="ECO:0000256" key="4">
    <source>
        <dbReference type="ARBA" id="ARBA00022917"/>
    </source>
</evidence>
<dbReference type="PANTHER" id="PTHR11138">
    <property type="entry name" value="METHIONYL-TRNA FORMYLTRANSFERASE"/>
    <property type="match status" value="1"/>
</dbReference>
<dbReference type="InterPro" id="IPR005793">
    <property type="entry name" value="Formyl_trans_C"/>
</dbReference>
<dbReference type="Gene3D" id="3.40.50.12230">
    <property type="match status" value="1"/>
</dbReference>
<accession>A0A1G1ZTG9</accession>
<sequence>MKPKTKIIFFGTSDFATPVLEALIQANYIVAAVVTAPDSKTIPPAKQLALIHGIEVLQPENFKTDPVLVRIGEVAKQSTVGIVVDYGKIIPERFLRLSKFGLLNIHGSLLPKYRGPSPIQYALLNGENETGVTIFVLDEKIDHGPVLGMEHEPIALDDKYYDLKMRLVKKGAELLLKLLPKYLNGEITPQPQDESQATFTKLISKEDGKIDWHKEAGQIYNQFRAFHKWPGVWFNWQNKILKIIDCRTHERLSETQLTKGKIYREKEQLFVPCSKGCVELLKLQFEGGKILSAKEFLNGYGRLLEKA</sequence>
<feature type="domain" description="Formyl transferase C-terminal" evidence="7">
    <location>
        <begin position="203"/>
        <end position="300"/>
    </location>
</feature>
<dbReference type="InterPro" id="IPR044135">
    <property type="entry name" value="Met-tRNA-FMT_C"/>
</dbReference>
<feature type="domain" description="Formyl transferase N-terminal" evidence="6">
    <location>
        <begin position="6"/>
        <end position="177"/>
    </location>
</feature>
<dbReference type="EC" id="2.1.2.9" evidence="2 5"/>
<evidence type="ECO:0000256" key="1">
    <source>
        <dbReference type="ARBA" id="ARBA00010699"/>
    </source>
</evidence>
<feature type="binding site" evidence="5">
    <location>
        <begin position="108"/>
        <end position="111"/>
    </location>
    <ligand>
        <name>(6S)-5,6,7,8-tetrahydrofolate</name>
        <dbReference type="ChEBI" id="CHEBI:57453"/>
    </ligand>
</feature>
<organism evidence="8 9">
    <name type="scientific">Candidatus Harrisonbacteria bacterium RIFCSPLOWO2_02_FULL_41_13b</name>
    <dbReference type="NCBI Taxonomy" id="1798409"/>
    <lineage>
        <taxon>Bacteria</taxon>
        <taxon>Candidatus Harrisoniibacteriota</taxon>
    </lineage>
</organism>
<dbReference type="InterPro" id="IPR036477">
    <property type="entry name" value="Formyl_transf_N_sf"/>
</dbReference>
<dbReference type="NCBIfam" id="TIGR00460">
    <property type="entry name" value="fmt"/>
    <property type="match status" value="1"/>
</dbReference>
<evidence type="ECO:0000256" key="2">
    <source>
        <dbReference type="ARBA" id="ARBA00012261"/>
    </source>
</evidence>
<dbReference type="InterPro" id="IPR041711">
    <property type="entry name" value="Met-tRNA-FMT_N"/>
</dbReference>
<comment type="catalytic activity">
    <reaction evidence="5">
        <text>L-methionyl-tRNA(fMet) + (6R)-10-formyltetrahydrofolate = N-formyl-L-methionyl-tRNA(fMet) + (6S)-5,6,7,8-tetrahydrofolate + H(+)</text>
        <dbReference type="Rhea" id="RHEA:24380"/>
        <dbReference type="Rhea" id="RHEA-COMP:9952"/>
        <dbReference type="Rhea" id="RHEA-COMP:9953"/>
        <dbReference type="ChEBI" id="CHEBI:15378"/>
        <dbReference type="ChEBI" id="CHEBI:57453"/>
        <dbReference type="ChEBI" id="CHEBI:78530"/>
        <dbReference type="ChEBI" id="CHEBI:78844"/>
        <dbReference type="ChEBI" id="CHEBI:195366"/>
        <dbReference type="EC" id="2.1.2.9"/>
    </reaction>
</comment>
<dbReference type="SUPFAM" id="SSF50486">
    <property type="entry name" value="FMT C-terminal domain-like"/>
    <property type="match status" value="1"/>
</dbReference>
<evidence type="ECO:0000259" key="6">
    <source>
        <dbReference type="Pfam" id="PF00551"/>
    </source>
</evidence>
<dbReference type="PANTHER" id="PTHR11138:SF5">
    <property type="entry name" value="METHIONYL-TRNA FORMYLTRANSFERASE, MITOCHONDRIAL"/>
    <property type="match status" value="1"/>
</dbReference>
<protein>
    <recommendedName>
        <fullName evidence="2 5">Methionyl-tRNA formyltransferase</fullName>
        <ecNumber evidence="2 5">2.1.2.9</ecNumber>
    </recommendedName>
</protein>
<keyword evidence="4 5" id="KW-0648">Protein biosynthesis</keyword>
<dbReference type="InterPro" id="IPR002376">
    <property type="entry name" value="Formyl_transf_N"/>
</dbReference>
<dbReference type="STRING" id="1798409.A3I24_02015"/>
<dbReference type="Proteomes" id="UP000177690">
    <property type="component" value="Unassembled WGS sequence"/>
</dbReference>
<dbReference type="SUPFAM" id="SSF53328">
    <property type="entry name" value="Formyltransferase"/>
    <property type="match status" value="1"/>
</dbReference>
<dbReference type="Pfam" id="PF00551">
    <property type="entry name" value="Formyl_trans_N"/>
    <property type="match status" value="1"/>
</dbReference>
<proteinExistence type="inferred from homology"/>
<evidence type="ECO:0000313" key="8">
    <source>
        <dbReference type="EMBL" id="OGY67852.1"/>
    </source>
</evidence>
<dbReference type="InterPro" id="IPR005794">
    <property type="entry name" value="Fmt"/>
</dbReference>
<evidence type="ECO:0000256" key="5">
    <source>
        <dbReference type="HAMAP-Rule" id="MF_00182"/>
    </source>
</evidence>
<evidence type="ECO:0000313" key="9">
    <source>
        <dbReference type="Proteomes" id="UP000177690"/>
    </source>
</evidence>
<gene>
    <name evidence="5" type="primary">fmt</name>
    <name evidence="8" type="ORF">A3I24_02015</name>
</gene>
<comment type="function">
    <text evidence="5">Attaches a formyl group to the free amino group of methionyl-tRNA(fMet). The formyl group appears to play a dual role in the initiator identity of N-formylmethionyl-tRNA by promoting its recognition by IF2 and preventing the misappropriation of this tRNA by the elongation apparatus.</text>
</comment>
<name>A0A1G1ZTG9_9BACT</name>
<comment type="caution">
    <text evidence="8">The sequence shown here is derived from an EMBL/GenBank/DDBJ whole genome shotgun (WGS) entry which is preliminary data.</text>
</comment>
<dbReference type="AlphaFoldDB" id="A0A1G1ZTG9"/>
<dbReference type="Pfam" id="PF02911">
    <property type="entry name" value="Formyl_trans_C"/>
    <property type="match status" value="1"/>
</dbReference>
<reference evidence="8 9" key="1">
    <citation type="journal article" date="2016" name="Nat. Commun.">
        <title>Thousands of microbial genomes shed light on interconnected biogeochemical processes in an aquifer system.</title>
        <authorList>
            <person name="Anantharaman K."/>
            <person name="Brown C.T."/>
            <person name="Hug L.A."/>
            <person name="Sharon I."/>
            <person name="Castelle C.J."/>
            <person name="Probst A.J."/>
            <person name="Thomas B.C."/>
            <person name="Singh A."/>
            <person name="Wilkins M.J."/>
            <person name="Karaoz U."/>
            <person name="Brodie E.L."/>
            <person name="Williams K.H."/>
            <person name="Hubbard S.S."/>
            <person name="Banfield J.F."/>
        </authorList>
    </citation>
    <scope>NUCLEOTIDE SEQUENCE [LARGE SCALE GENOMIC DNA]</scope>
</reference>
<dbReference type="GO" id="GO:0005829">
    <property type="term" value="C:cytosol"/>
    <property type="evidence" value="ECO:0007669"/>
    <property type="project" value="TreeGrafter"/>
</dbReference>
<evidence type="ECO:0000259" key="7">
    <source>
        <dbReference type="Pfam" id="PF02911"/>
    </source>
</evidence>
<dbReference type="CDD" id="cd08646">
    <property type="entry name" value="FMT_core_Met-tRNA-FMT_N"/>
    <property type="match status" value="1"/>
</dbReference>
<comment type="similarity">
    <text evidence="1 5">Belongs to the Fmt family.</text>
</comment>
<dbReference type="CDD" id="cd08704">
    <property type="entry name" value="Met_tRNA_FMT_C"/>
    <property type="match status" value="1"/>
</dbReference>
<dbReference type="EMBL" id="MHJL01000014">
    <property type="protein sequence ID" value="OGY67852.1"/>
    <property type="molecule type" value="Genomic_DNA"/>
</dbReference>